<reference evidence="6 9" key="3">
    <citation type="submission" date="2016-10" db="EMBL/GenBank/DDBJ databases">
        <title>Genome sequence of Nocardia seriolae strain EM150506, isolated from Anguila japonica.</title>
        <authorList>
            <person name="Han H.-J."/>
        </authorList>
    </citation>
    <scope>NUCLEOTIDE SEQUENCE [LARGE SCALE GENOMIC DNA]</scope>
    <source>
        <strain evidence="6 9">EM150506</strain>
    </source>
</reference>
<comment type="similarity">
    <text evidence="1">Belongs to the bacterial solute-binding protein 3 family.</text>
</comment>
<evidence type="ECO:0000256" key="1">
    <source>
        <dbReference type="ARBA" id="ARBA00010333"/>
    </source>
</evidence>
<evidence type="ECO:0000256" key="2">
    <source>
        <dbReference type="ARBA" id="ARBA00022448"/>
    </source>
</evidence>
<evidence type="ECO:0000313" key="6">
    <source>
        <dbReference type="EMBL" id="APB00875.1"/>
    </source>
</evidence>
<proteinExistence type="inferred from homology"/>
<dbReference type="SMART" id="SM00062">
    <property type="entry name" value="PBPb"/>
    <property type="match status" value="1"/>
</dbReference>
<dbReference type="GO" id="GO:0005576">
    <property type="term" value="C:extracellular region"/>
    <property type="evidence" value="ECO:0007669"/>
    <property type="project" value="TreeGrafter"/>
</dbReference>
<feature type="signal peptide" evidence="4">
    <location>
        <begin position="1"/>
        <end position="17"/>
    </location>
</feature>
<dbReference type="Gene3D" id="3.40.190.10">
    <property type="entry name" value="Periplasmic binding protein-like II"/>
    <property type="match status" value="2"/>
</dbReference>
<name>A0A0B8N6M6_9NOCA</name>
<organism evidence="7 8">
    <name type="scientific">Nocardia seriolae</name>
    <dbReference type="NCBI Taxonomy" id="37332"/>
    <lineage>
        <taxon>Bacteria</taxon>
        <taxon>Bacillati</taxon>
        <taxon>Actinomycetota</taxon>
        <taxon>Actinomycetes</taxon>
        <taxon>Mycobacteriales</taxon>
        <taxon>Nocardiaceae</taxon>
        <taxon>Nocardia</taxon>
    </lineage>
</organism>
<dbReference type="InterPro" id="IPR001638">
    <property type="entry name" value="Solute-binding_3/MltF_N"/>
</dbReference>
<dbReference type="PANTHER" id="PTHR30085:SF6">
    <property type="entry name" value="ABC TRANSPORTER GLUTAMINE-BINDING PROTEIN GLNH"/>
    <property type="match status" value="1"/>
</dbReference>
<protein>
    <submittedName>
        <fullName evidence="6 7">Glutamate-binding protein</fullName>
    </submittedName>
</protein>
<keyword evidence="8" id="KW-1185">Reference proteome</keyword>
<evidence type="ECO:0000313" key="9">
    <source>
        <dbReference type="Proteomes" id="UP000180166"/>
    </source>
</evidence>
<feature type="chain" id="PRO_5044541225" evidence="4">
    <location>
        <begin position="18"/>
        <end position="407"/>
    </location>
</feature>
<dbReference type="PROSITE" id="PS51257">
    <property type="entry name" value="PROKAR_LIPOPROTEIN"/>
    <property type="match status" value="1"/>
</dbReference>
<dbReference type="RefSeq" id="WP_081985727.1">
    <property type="nucleotide sequence ID" value="NZ_AP017900.1"/>
</dbReference>
<evidence type="ECO:0000256" key="3">
    <source>
        <dbReference type="ARBA" id="ARBA00022729"/>
    </source>
</evidence>
<evidence type="ECO:0000256" key="4">
    <source>
        <dbReference type="SAM" id="SignalP"/>
    </source>
</evidence>
<dbReference type="PANTHER" id="PTHR30085">
    <property type="entry name" value="AMINO ACID ABC TRANSPORTER PERMEASE"/>
    <property type="match status" value="1"/>
</dbReference>
<dbReference type="EMBL" id="CP017839">
    <property type="protein sequence ID" value="APB00875.1"/>
    <property type="molecule type" value="Genomic_DNA"/>
</dbReference>
<sequence>MKRAIRAVAVMAGLTVAAGCSTPKPDAAPLQPPARTLTVGIKFDQPGLSVKGLDGKPRGFDVDTAVYIAGKLGVTPEHITWREARSEQREDLLNSGAVDFVVASYSITAARQQLVSFAGPYLMSGQDLLVRQGERAIETPEDLDGRTVCTAEGSTSADKIRRSFAHNVKLSTRDTYAQCVADLIAGTIDAVTTDDVILAGYAHEHPGVLRVVGHRFTRERYGVGVHKGDLDLQGRVTSAVRLMIEDGSWRRAMEGNLTASGYKPLPAPVVFNAPDKVVEPGDPTTLDPELVNAAKAVAATSNARDWEGFRSLVCPETADAIDEIVFQYTPQFDKNLGTEVKNAGYTNTVTGVTQTDPNSATFAFHETFTNVPEKYRGYFKDIDYTGTMVRRNGSWKLCGLAADFVEP</sequence>
<dbReference type="GO" id="GO:0030288">
    <property type="term" value="C:outer membrane-bounded periplasmic space"/>
    <property type="evidence" value="ECO:0007669"/>
    <property type="project" value="TreeGrafter"/>
</dbReference>
<reference evidence="7 8" key="2">
    <citation type="journal article" date="2016" name="Genome Announc.">
        <title>Draft Genome Sequence of Erythromycin- and Oxytetracycline-Sensitive Nocardia seriolae Strain U-1 (NBRC 110359).</title>
        <authorList>
            <person name="Imajoh M."/>
            <person name="Sukeda M."/>
            <person name="Shimizu M."/>
            <person name="Yamane J."/>
            <person name="Ohnishi K."/>
            <person name="Oshima S."/>
        </authorList>
    </citation>
    <scope>NUCLEOTIDE SEQUENCE [LARGE SCALE GENOMIC DNA]</scope>
    <source>
        <strain evidence="7 8">U-1</strain>
    </source>
</reference>
<keyword evidence="2" id="KW-0813">Transport</keyword>
<dbReference type="Proteomes" id="UP000037179">
    <property type="component" value="Unassembled WGS sequence"/>
</dbReference>
<dbReference type="Pfam" id="PF00497">
    <property type="entry name" value="SBP_bac_3"/>
    <property type="match status" value="1"/>
</dbReference>
<dbReference type="GeneID" id="93369740"/>
<dbReference type="EMBL" id="BBYQ01000020">
    <property type="protein sequence ID" value="GAP27550.1"/>
    <property type="molecule type" value="Genomic_DNA"/>
</dbReference>
<keyword evidence="3 4" id="KW-0732">Signal</keyword>
<gene>
    <name evidence="6" type="ORF">NS506_06844</name>
    <name evidence="7" type="ORF">NSK11_contig00020-0029</name>
</gene>
<reference evidence="8" key="1">
    <citation type="submission" date="2015-07" db="EMBL/GenBank/DDBJ databases">
        <title>Nocardia seriolae U-1 whole genome shotgun sequence.</title>
        <authorList>
            <person name="Imajoh M."/>
            <person name="Fukumoto Y."/>
            <person name="Sukeda M."/>
            <person name="Yamane J."/>
            <person name="Yamasaki K."/>
            <person name="Shimizu M."/>
            <person name="Ohnishi K."/>
            <person name="Oshima S."/>
        </authorList>
    </citation>
    <scope>NUCLEOTIDE SEQUENCE [LARGE SCALE GENOMIC DNA]</scope>
    <source>
        <strain evidence="8">U-1</strain>
    </source>
</reference>
<feature type="domain" description="Solute-binding protein family 3/N-terminal" evidence="5">
    <location>
        <begin position="36"/>
        <end position="260"/>
    </location>
</feature>
<dbReference type="GO" id="GO:0006865">
    <property type="term" value="P:amino acid transport"/>
    <property type="evidence" value="ECO:0007669"/>
    <property type="project" value="TreeGrafter"/>
</dbReference>
<evidence type="ECO:0000313" key="8">
    <source>
        <dbReference type="Proteomes" id="UP000037179"/>
    </source>
</evidence>
<dbReference type="InterPro" id="IPR051455">
    <property type="entry name" value="Bact_solute-bind_prot3"/>
</dbReference>
<dbReference type="CDD" id="cd13690">
    <property type="entry name" value="PBP2_GluB"/>
    <property type="match status" value="1"/>
</dbReference>
<dbReference type="AlphaFoldDB" id="A0A0B8N6M6"/>
<dbReference type="OrthoDB" id="9814902at2"/>
<dbReference type="Proteomes" id="UP000180166">
    <property type="component" value="Chromosome"/>
</dbReference>
<dbReference type="SUPFAM" id="SSF53850">
    <property type="entry name" value="Periplasmic binding protein-like II"/>
    <property type="match status" value="1"/>
</dbReference>
<evidence type="ECO:0000259" key="5">
    <source>
        <dbReference type="SMART" id="SM00062"/>
    </source>
</evidence>
<accession>A0A0B8N6M6</accession>
<dbReference type="KEGG" id="nsr:NS506_06844"/>
<evidence type="ECO:0000313" key="7">
    <source>
        <dbReference type="EMBL" id="GAP27550.1"/>
    </source>
</evidence>